<dbReference type="Gene3D" id="4.10.1000.10">
    <property type="entry name" value="Zinc finger, CCCH-type"/>
    <property type="match status" value="1"/>
</dbReference>
<organism evidence="23 24">
    <name type="scientific">Blyttiomyces helicus</name>
    <dbReference type="NCBI Taxonomy" id="388810"/>
    <lineage>
        <taxon>Eukaryota</taxon>
        <taxon>Fungi</taxon>
        <taxon>Fungi incertae sedis</taxon>
        <taxon>Chytridiomycota</taxon>
        <taxon>Chytridiomycota incertae sedis</taxon>
        <taxon>Chytridiomycetes</taxon>
        <taxon>Chytridiomycetes incertae sedis</taxon>
        <taxon>Blyttiomyces</taxon>
    </lineage>
</organism>
<dbReference type="Gene3D" id="3.20.20.70">
    <property type="entry name" value="Aldolase class I"/>
    <property type="match status" value="1"/>
</dbReference>
<evidence type="ECO:0000313" key="23">
    <source>
        <dbReference type="EMBL" id="RKO89152.1"/>
    </source>
</evidence>
<evidence type="ECO:0000256" key="12">
    <source>
        <dbReference type="ARBA" id="ARBA00022857"/>
    </source>
</evidence>
<keyword evidence="6" id="KW-0507">mRNA processing</keyword>
<evidence type="ECO:0000256" key="8">
    <source>
        <dbReference type="ARBA" id="ARBA00022723"/>
    </source>
</evidence>
<reference evidence="24" key="1">
    <citation type="journal article" date="2018" name="Nat. Microbiol.">
        <title>Leveraging single-cell genomics to expand the fungal tree of life.</title>
        <authorList>
            <person name="Ahrendt S.R."/>
            <person name="Quandt C.A."/>
            <person name="Ciobanu D."/>
            <person name="Clum A."/>
            <person name="Salamov A."/>
            <person name="Andreopoulos B."/>
            <person name="Cheng J.F."/>
            <person name="Woyke T."/>
            <person name="Pelin A."/>
            <person name="Henrissat B."/>
            <person name="Reynolds N.K."/>
            <person name="Benny G.L."/>
            <person name="Smith M.E."/>
            <person name="James T.Y."/>
            <person name="Grigoriev I.V."/>
        </authorList>
    </citation>
    <scope>NUCLEOTIDE SEQUENCE [LARGE SCALE GENOMIC DNA]</scope>
</reference>
<feature type="zinc finger region" description="C3H1-type" evidence="19">
    <location>
        <begin position="18"/>
        <end position="46"/>
    </location>
</feature>
<evidence type="ECO:0000256" key="2">
    <source>
        <dbReference type="ARBA" id="ARBA00012376"/>
    </source>
</evidence>
<evidence type="ECO:0000256" key="15">
    <source>
        <dbReference type="ARBA" id="ARBA00048266"/>
    </source>
</evidence>
<evidence type="ECO:0000256" key="1">
    <source>
        <dbReference type="ARBA" id="ARBA00001917"/>
    </source>
</evidence>
<accession>A0A4P9WAB3</accession>
<feature type="domain" description="C3H1-type" evidence="22">
    <location>
        <begin position="18"/>
        <end position="46"/>
    </location>
</feature>
<evidence type="ECO:0000256" key="18">
    <source>
        <dbReference type="ARBA" id="ARBA00049513"/>
    </source>
</evidence>
<dbReference type="OrthoDB" id="259935at2759"/>
<dbReference type="GO" id="GO:0102265">
    <property type="term" value="F:tRNA-dihydrouridine47 synthase activity"/>
    <property type="evidence" value="ECO:0007669"/>
    <property type="project" value="UniProtKB-EC"/>
</dbReference>
<dbReference type="SUPFAM" id="SSF51395">
    <property type="entry name" value="FMN-linked oxidoreductases"/>
    <property type="match status" value="1"/>
</dbReference>
<dbReference type="InterPro" id="IPR035587">
    <property type="entry name" value="DUS-like_FMN-bd"/>
</dbReference>
<comment type="catalytic activity">
    <reaction evidence="15">
        <text>5,6-dihydrouridine(47) in tRNA + NAD(+) = uridine(47) in tRNA + NADH + H(+)</text>
        <dbReference type="Rhea" id="RHEA:53364"/>
        <dbReference type="Rhea" id="RHEA-COMP:13539"/>
        <dbReference type="Rhea" id="RHEA-COMP:13540"/>
        <dbReference type="ChEBI" id="CHEBI:15378"/>
        <dbReference type="ChEBI" id="CHEBI:57540"/>
        <dbReference type="ChEBI" id="CHEBI:57945"/>
        <dbReference type="ChEBI" id="CHEBI:65315"/>
        <dbReference type="ChEBI" id="CHEBI:74443"/>
        <dbReference type="EC" id="1.3.1.89"/>
    </reaction>
    <physiologicalReaction direction="right-to-left" evidence="15">
        <dbReference type="Rhea" id="RHEA:53366"/>
    </physiologicalReaction>
</comment>
<dbReference type="CDD" id="cd02801">
    <property type="entry name" value="DUS_like_FMN"/>
    <property type="match status" value="1"/>
</dbReference>
<dbReference type="Pfam" id="PF01207">
    <property type="entry name" value="Dus"/>
    <property type="match status" value="1"/>
</dbReference>
<evidence type="ECO:0000256" key="10">
    <source>
        <dbReference type="ARBA" id="ARBA00022771"/>
    </source>
</evidence>
<evidence type="ECO:0000256" key="9">
    <source>
        <dbReference type="ARBA" id="ARBA00022737"/>
    </source>
</evidence>
<comment type="cofactor">
    <cofactor evidence="1 20">
        <name>FMN</name>
        <dbReference type="ChEBI" id="CHEBI:58210"/>
    </cofactor>
</comment>
<dbReference type="GO" id="GO:0006397">
    <property type="term" value="P:mRNA processing"/>
    <property type="evidence" value="ECO:0007669"/>
    <property type="project" value="UniProtKB-KW"/>
</dbReference>
<evidence type="ECO:0000256" key="13">
    <source>
        <dbReference type="ARBA" id="ARBA00023002"/>
    </source>
</evidence>
<comment type="function">
    <text evidence="20">Catalyzes the synthesis of dihydrouridine, a modified base found in the D-loop of most tRNAs. Specifically modifies U47 in cytoplasmic tRNAs.</text>
</comment>
<evidence type="ECO:0000256" key="14">
    <source>
        <dbReference type="ARBA" id="ARBA00023027"/>
    </source>
</evidence>
<dbReference type="PANTHER" id="PTHR45846">
    <property type="entry name" value="TRNA-DIHYDROURIDINE(47) SYNTHASE [NAD(P)(+)]-LIKE"/>
    <property type="match status" value="1"/>
</dbReference>
<keyword evidence="8 19" id="KW-0479">Metal-binding</keyword>
<evidence type="ECO:0000256" key="3">
    <source>
        <dbReference type="ARBA" id="ARBA00022143"/>
    </source>
</evidence>
<proteinExistence type="inferred from homology"/>
<dbReference type="GO" id="GO:0106414">
    <property type="term" value="F:mRNA dihydrouridine synthase activity"/>
    <property type="evidence" value="ECO:0007669"/>
    <property type="project" value="RHEA"/>
</dbReference>
<feature type="non-terminal residue" evidence="23">
    <location>
        <position position="1"/>
    </location>
</feature>
<keyword evidence="12 20" id="KW-0521">NADP</keyword>
<evidence type="ECO:0000256" key="21">
    <source>
        <dbReference type="SAM" id="Coils"/>
    </source>
</evidence>
<feature type="coiled-coil region" evidence="21">
    <location>
        <begin position="134"/>
        <end position="169"/>
    </location>
</feature>
<dbReference type="EC" id="1.3.1.89" evidence="2 20"/>
<keyword evidence="9" id="KW-0677">Repeat</keyword>
<keyword evidence="24" id="KW-1185">Reference proteome</keyword>
<evidence type="ECO:0000256" key="11">
    <source>
        <dbReference type="ARBA" id="ARBA00022833"/>
    </source>
</evidence>
<comment type="catalytic activity">
    <reaction evidence="16">
        <text>a 5,6-dihydrouridine in mRNA + NAD(+) = a uridine in mRNA + NADH + H(+)</text>
        <dbReference type="Rhea" id="RHEA:69851"/>
        <dbReference type="Rhea" id="RHEA-COMP:14658"/>
        <dbReference type="Rhea" id="RHEA-COMP:17789"/>
        <dbReference type="ChEBI" id="CHEBI:15378"/>
        <dbReference type="ChEBI" id="CHEBI:57540"/>
        <dbReference type="ChEBI" id="CHEBI:57945"/>
        <dbReference type="ChEBI" id="CHEBI:65315"/>
        <dbReference type="ChEBI" id="CHEBI:74443"/>
    </reaction>
    <physiologicalReaction direction="right-to-left" evidence="16">
        <dbReference type="Rhea" id="RHEA:69853"/>
    </physiologicalReaction>
</comment>
<dbReference type="InterPro" id="IPR000571">
    <property type="entry name" value="Znf_CCCH"/>
</dbReference>
<comment type="similarity">
    <text evidence="20">Belongs to the dus family. Dus3 subfamily.</text>
</comment>
<dbReference type="PROSITE" id="PS01136">
    <property type="entry name" value="UPF0034"/>
    <property type="match status" value="1"/>
</dbReference>
<evidence type="ECO:0000256" key="6">
    <source>
        <dbReference type="ARBA" id="ARBA00022664"/>
    </source>
</evidence>
<evidence type="ECO:0000256" key="19">
    <source>
        <dbReference type="PROSITE-ProRule" id="PRU00723"/>
    </source>
</evidence>
<dbReference type="FunFam" id="3.20.20.70:FF:000067">
    <property type="entry name" value="tRNA-dihydrouridine(47) synthase [NAD(P)(+)]"/>
    <property type="match status" value="1"/>
</dbReference>
<evidence type="ECO:0000256" key="4">
    <source>
        <dbReference type="ARBA" id="ARBA00022630"/>
    </source>
</evidence>
<keyword evidence="4 20" id="KW-0285">Flavoprotein</keyword>
<dbReference type="Proteomes" id="UP000269721">
    <property type="component" value="Unassembled WGS sequence"/>
</dbReference>
<keyword evidence="21" id="KW-0175">Coiled coil</keyword>
<dbReference type="EMBL" id="KZ996257">
    <property type="protein sequence ID" value="RKO89152.1"/>
    <property type="molecule type" value="Genomic_DNA"/>
</dbReference>
<dbReference type="PROSITE" id="PS50103">
    <property type="entry name" value="ZF_C3H1"/>
    <property type="match status" value="1"/>
</dbReference>
<keyword evidence="7 20" id="KW-0819">tRNA processing</keyword>
<evidence type="ECO:0000256" key="16">
    <source>
        <dbReference type="ARBA" id="ARBA00048342"/>
    </source>
</evidence>
<sequence>AKCRRRGQNKHRDSGRLDDDVRICNDVLLGRECSKGPKCSMEHDLHVYLASKGEDLGPRCQLFDVYGYCKFSYKCRYARAHTGPDGKMITDEAKVAEVGRGAHLLAPTVTRDFQKSVRNKTLPLPKSELYEAFLDIAKAEREKQAEAKKKEAEEVAAEAEAKRVLLAEQPKKPKLDWKGKTYLAPLTTVGNLPFRRICKEFGVDITCGEMAMCSNLISGQQHEWALTRRHHTEDIFGIQIAGSHPSQVVRTCEAISLNDQLSIDFVDLNLGCPVDSINSIGAGSALLERKAKLYDICAGANYALKCPLTVKMRMGIFDGKNTAHKLIPLFKEIGVSAITLHGRSKQQRYTKRADWSYIERCAEIAAGEDIAFFGNGDCLSHEEYMQRLETANVSGIMIGRGALIKPWIFKEIKDRQVYDIRSGERLDMLKRFVNYGLEHWGTDTVGVNQTRRYLCEWMSFLYRYVPVGLLEVLPQRMNDRPLPYYGRDDLETLMGSPNAADWIKLTELLLGPAPENFKFTPK</sequence>
<name>A0A4P9WAB3_9FUNG</name>
<dbReference type="AlphaFoldDB" id="A0A4P9WAB3"/>
<dbReference type="GO" id="GO:0008270">
    <property type="term" value="F:zinc ion binding"/>
    <property type="evidence" value="ECO:0007669"/>
    <property type="project" value="UniProtKB-KW"/>
</dbReference>
<comment type="catalytic activity">
    <reaction evidence="17">
        <text>a 5,6-dihydrouridine in mRNA + NADP(+) = a uridine in mRNA + NADPH + H(+)</text>
        <dbReference type="Rhea" id="RHEA:69855"/>
        <dbReference type="Rhea" id="RHEA-COMP:14658"/>
        <dbReference type="Rhea" id="RHEA-COMP:17789"/>
        <dbReference type="ChEBI" id="CHEBI:15378"/>
        <dbReference type="ChEBI" id="CHEBI:57783"/>
        <dbReference type="ChEBI" id="CHEBI:58349"/>
        <dbReference type="ChEBI" id="CHEBI:65315"/>
        <dbReference type="ChEBI" id="CHEBI:74443"/>
    </reaction>
    <physiologicalReaction direction="right-to-left" evidence="17">
        <dbReference type="Rhea" id="RHEA:69857"/>
    </physiologicalReaction>
</comment>
<evidence type="ECO:0000256" key="5">
    <source>
        <dbReference type="ARBA" id="ARBA00022643"/>
    </source>
</evidence>
<evidence type="ECO:0000256" key="17">
    <source>
        <dbReference type="ARBA" id="ARBA00049447"/>
    </source>
</evidence>
<evidence type="ECO:0000256" key="7">
    <source>
        <dbReference type="ARBA" id="ARBA00022694"/>
    </source>
</evidence>
<keyword evidence="13 20" id="KW-0560">Oxidoreductase</keyword>
<evidence type="ECO:0000313" key="24">
    <source>
        <dbReference type="Proteomes" id="UP000269721"/>
    </source>
</evidence>
<keyword evidence="10 19" id="KW-0863">Zinc-finger</keyword>
<keyword evidence="11 19" id="KW-0862">Zinc</keyword>
<evidence type="ECO:0000256" key="20">
    <source>
        <dbReference type="RuleBase" id="RU291113"/>
    </source>
</evidence>
<feature type="non-terminal residue" evidence="23">
    <location>
        <position position="522"/>
    </location>
</feature>
<comment type="catalytic activity">
    <reaction evidence="18">
        <text>5,6-dihydrouridine(47) in tRNA + NADP(+) = uridine(47) in tRNA + NADPH + H(+)</text>
        <dbReference type="Rhea" id="RHEA:53360"/>
        <dbReference type="Rhea" id="RHEA-COMP:13539"/>
        <dbReference type="Rhea" id="RHEA-COMP:13540"/>
        <dbReference type="ChEBI" id="CHEBI:15378"/>
        <dbReference type="ChEBI" id="CHEBI:57783"/>
        <dbReference type="ChEBI" id="CHEBI:58349"/>
        <dbReference type="ChEBI" id="CHEBI:65315"/>
        <dbReference type="ChEBI" id="CHEBI:74443"/>
        <dbReference type="EC" id="1.3.1.89"/>
    </reaction>
    <physiologicalReaction direction="right-to-left" evidence="18">
        <dbReference type="Rhea" id="RHEA:53362"/>
    </physiologicalReaction>
</comment>
<dbReference type="InterPro" id="IPR013785">
    <property type="entry name" value="Aldolase_TIM"/>
</dbReference>
<gene>
    <name evidence="23" type="ORF">BDK51DRAFT_15089</name>
</gene>
<dbReference type="GO" id="GO:0050660">
    <property type="term" value="F:flavin adenine dinucleotide binding"/>
    <property type="evidence" value="ECO:0007669"/>
    <property type="project" value="UniProtKB-UniRule"/>
</dbReference>
<protein>
    <recommendedName>
        <fullName evidence="3 20">tRNA-dihydrouridine(47) synthase [NAD(P)(+)]</fullName>
        <ecNumber evidence="2 20">1.3.1.89</ecNumber>
    </recommendedName>
    <alternativeName>
        <fullName evidence="20">tRNA-dihydrouridine synthase 3</fullName>
    </alternativeName>
</protein>
<dbReference type="InterPro" id="IPR018517">
    <property type="entry name" value="tRNA_hU_synthase_CS"/>
</dbReference>
<keyword evidence="14 20" id="KW-0520">NAD</keyword>
<dbReference type="PANTHER" id="PTHR45846:SF1">
    <property type="entry name" value="TRNA-DIHYDROURIDINE(47) SYNTHASE [NAD(P)(+)]-LIKE"/>
    <property type="match status" value="1"/>
</dbReference>
<evidence type="ECO:0000259" key="22">
    <source>
        <dbReference type="PROSITE" id="PS50103"/>
    </source>
</evidence>
<dbReference type="GO" id="GO:0003723">
    <property type="term" value="F:RNA binding"/>
    <property type="evidence" value="ECO:0007669"/>
    <property type="project" value="TreeGrafter"/>
</dbReference>
<keyword evidence="5 20" id="KW-0288">FMN</keyword>